<feature type="region of interest" description="Disordered" evidence="1">
    <location>
        <begin position="1"/>
        <end position="20"/>
    </location>
</feature>
<evidence type="ECO:0000313" key="3">
    <source>
        <dbReference type="Proteomes" id="UP000198211"/>
    </source>
</evidence>
<name>A0A225X5F9_9STRA</name>
<reference evidence="3" key="1">
    <citation type="submission" date="2017-03" db="EMBL/GenBank/DDBJ databases">
        <title>Phytopthora megakarya and P. palmivora, two closely related causual agents of cacao black pod achieved similar genome size and gene model numbers by different mechanisms.</title>
        <authorList>
            <person name="Ali S."/>
            <person name="Shao J."/>
            <person name="Larry D.J."/>
            <person name="Kronmiller B."/>
            <person name="Shen D."/>
            <person name="Strem M.D."/>
            <person name="Melnick R.L."/>
            <person name="Guiltinan M.J."/>
            <person name="Tyler B.M."/>
            <person name="Meinhardt L.W."/>
            <person name="Bailey B.A."/>
        </authorList>
    </citation>
    <scope>NUCLEOTIDE SEQUENCE [LARGE SCALE GENOMIC DNA]</scope>
    <source>
        <strain evidence="3">zdho120</strain>
    </source>
</reference>
<sequence>MHRTPSDRDGPGILPPRMSPAQIHTVGIPRASYTPFRASFFVDPRVNTALKKGGRPPDQLVYARDSRRMWTTQGPIIDPRLPRTTIKPGTAFRNECLSPDQLYSSNHNTMGYNVHRTMLLGASSLNCH</sequence>
<proteinExistence type="predicted"/>
<gene>
    <name evidence="2" type="ORF">PHMEG_000452</name>
</gene>
<dbReference type="Proteomes" id="UP000198211">
    <property type="component" value="Unassembled WGS sequence"/>
</dbReference>
<dbReference type="AlphaFoldDB" id="A0A225X5F9"/>
<feature type="compositionally biased region" description="Basic and acidic residues" evidence="1">
    <location>
        <begin position="1"/>
        <end position="10"/>
    </location>
</feature>
<organism evidence="2 3">
    <name type="scientific">Phytophthora megakarya</name>
    <dbReference type="NCBI Taxonomy" id="4795"/>
    <lineage>
        <taxon>Eukaryota</taxon>
        <taxon>Sar</taxon>
        <taxon>Stramenopiles</taxon>
        <taxon>Oomycota</taxon>
        <taxon>Peronosporomycetes</taxon>
        <taxon>Peronosporales</taxon>
        <taxon>Peronosporaceae</taxon>
        <taxon>Phytophthora</taxon>
    </lineage>
</organism>
<dbReference type="EMBL" id="NBNE01000011">
    <property type="protein sequence ID" value="OWZ24499.1"/>
    <property type="molecule type" value="Genomic_DNA"/>
</dbReference>
<comment type="caution">
    <text evidence="2">The sequence shown here is derived from an EMBL/GenBank/DDBJ whole genome shotgun (WGS) entry which is preliminary data.</text>
</comment>
<keyword evidence="3" id="KW-1185">Reference proteome</keyword>
<evidence type="ECO:0000256" key="1">
    <source>
        <dbReference type="SAM" id="MobiDB-lite"/>
    </source>
</evidence>
<protein>
    <submittedName>
        <fullName evidence="2">Uncharacterized protein</fullName>
    </submittedName>
</protein>
<dbReference type="OrthoDB" id="89788at2759"/>
<accession>A0A225X5F9</accession>
<evidence type="ECO:0000313" key="2">
    <source>
        <dbReference type="EMBL" id="OWZ24499.1"/>
    </source>
</evidence>